<dbReference type="PANTHER" id="PTHR10992">
    <property type="entry name" value="METHYLESTERASE FAMILY MEMBER"/>
    <property type="match status" value="1"/>
</dbReference>
<protein>
    <submittedName>
        <fullName evidence="2">Esterase</fullName>
    </submittedName>
</protein>
<dbReference type="EMBL" id="LPXO01000011">
    <property type="protein sequence ID" value="KUF09660.1"/>
    <property type="molecule type" value="Genomic_DNA"/>
</dbReference>
<feature type="domain" description="AB hydrolase-1" evidence="1">
    <location>
        <begin position="4"/>
        <end position="231"/>
    </location>
</feature>
<organism evidence="2 3">
    <name type="scientific">Pseudoponticoccus marisrubri</name>
    <dbReference type="NCBI Taxonomy" id="1685382"/>
    <lineage>
        <taxon>Bacteria</taxon>
        <taxon>Pseudomonadati</taxon>
        <taxon>Pseudomonadota</taxon>
        <taxon>Alphaproteobacteria</taxon>
        <taxon>Rhodobacterales</taxon>
        <taxon>Roseobacteraceae</taxon>
        <taxon>Pseudoponticoccus</taxon>
    </lineage>
</organism>
<accession>A0A0W7WGA4</accession>
<proteinExistence type="predicted"/>
<dbReference type="RefSeq" id="WP_058863224.1">
    <property type="nucleotide sequence ID" value="NZ_LPXO01000011.1"/>
</dbReference>
<evidence type="ECO:0000313" key="3">
    <source>
        <dbReference type="Proteomes" id="UP000054396"/>
    </source>
</evidence>
<dbReference type="AlphaFoldDB" id="A0A0W7WGA4"/>
<evidence type="ECO:0000259" key="1">
    <source>
        <dbReference type="Pfam" id="PF12697"/>
    </source>
</evidence>
<dbReference type="PANTHER" id="PTHR10992:SF1086">
    <property type="entry name" value="AB HYDROLASE-1 DOMAIN-CONTAINING PROTEIN"/>
    <property type="match status" value="1"/>
</dbReference>
<comment type="caution">
    <text evidence="2">The sequence shown here is derived from an EMBL/GenBank/DDBJ whole genome shotgun (WGS) entry which is preliminary data.</text>
</comment>
<dbReference type="SUPFAM" id="SSF53474">
    <property type="entry name" value="alpha/beta-Hydrolases"/>
    <property type="match status" value="1"/>
</dbReference>
<keyword evidence="3" id="KW-1185">Reference proteome</keyword>
<reference evidence="2 3" key="1">
    <citation type="submission" date="2015-12" db="EMBL/GenBank/DDBJ databases">
        <authorList>
            <person name="Shamseldin A."/>
            <person name="Moawad H."/>
            <person name="Abd El-Rahim W.M."/>
            <person name="Sadowsky M.J."/>
        </authorList>
    </citation>
    <scope>NUCLEOTIDE SEQUENCE [LARGE SCALE GENOMIC DNA]</scope>
    <source>
        <strain evidence="2 3">SJ5A-1</strain>
    </source>
</reference>
<dbReference type="InterPro" id="IPR029058">
    <property type="entry name" value="AB_hydrolase_fold"/>
</dbReference>
<dbReference type="GO" id="GO:0080032">
    <property type="term" value="F:methyl jasmonate esterase activity"/>
    <property type="evidence" value="ECO:0007669"/>
    <property type="project" value="TreeGrafter"/>
</dbReference>
<dbReference type="OrthoDB" id="9814966at2"/>
<dbReference type="STRING" id="1685382.AVJ23_16010"/>
<dbReference type="GO" id="GO:0080030">
    <property type="term" value="F:methyl indole-3-acetate esterase activity"/>
    <property type="evidence" value="ECO:0007669"/>
    <property type="project" value="TreeGrafter"/>
</dbReference>
<dbReference type="Pfam" id="PF12697">
    <property type="entry name" value="Abhydrolase_6"/>
    <property type="match status" value="1"/>
</dbReference>
<dbReference type="InterPro" id="IPR000073">
    <property type="entry name" value="AB_hydrolase_1"/>
</dbReference>
<name>A0A0W7WGA4_9RHOB</name>
<evidence type="ECO:0000313" key="2">
    <source>
        <dbReference type="EMBL" id="KUF09660.1"/>
    </source>
</evidence>
<gene>
    <name evidence="2" type="ORF">AVJ23_16010</name>
</gene>
<sequence>MARFLLVHGTAHGAWCWRDVIPALKARGHAAHAIDLPGHGQDATPYAGITLDDYAHAVLDGLRDHEGPSLVVGHSMGGFPITRAAEIDPSRIARLVYLCAHTPWPGQSLSEMRLLGATQPLLPVIRKTVDGKGFTLDPEQVEAVFYHDCPADTVALAQAQLCTEPLAPSATPVDLSDRSATLPRSYILCRRDRAVPPDLQETLAARFDPADVHALDSGHSPFFSMPDRLAELLDRIAAQT</sequence>
<dbReference type="Proteomes" id="UP000054396">
    <property type="component" value="Unassembled WGS sequence"/>
</dbReference>
<dbReference type="InterPro" id="IPR045889">
    <property type="entry name" value="MES/HNL"/>
</dbReference>
<dbReference type="Gene3D" id="3.40.50.1820">
    <property type="entry name" value="alpha/beta hydrolase"/>
    <property type="match status" value="1"/>
</dbReference>